<dbReference type="AlphaFoldDB" id="A0A022PLD4"/>
<name>A0A022PLD4_9GAMM</name>
<dbReference type="PATRIC" id="fig|1393736.3.peg.431"/>
<reference evidence="1 2" key="1">
    <citation type="submission" date="2014-03" db="EMBL/GenBank/DDBJ databases">
        <title>Draft Genome of Photorhabdus luminescens BA1, an Egyptian Isolate.</title>
        <authorList>
            <person name="Ghazal S."/>
            <person name="Hurst S.G.IV."/>
            <person name="Morris K."/>
            <person name="Thomas K."/>
            <person name="Tisa L.S."/>
        </authorList>
    </citation>
    <scope>NUCLEOTIDE SEQUENCE [LARGE SCALE GENOMIC DNA]</scope>
    <source>
        <strain evidence="1 2">BA1</strain>
    </source>
</reference>
<comment type="caution">
    <text evidence="1">The sequence shown here is derived from an EMBL/GenBank/DDBJ whole genome shotgun (WGS) entry which is preliminary data.</text>
</comment>
<dbReference type="RefSeq" id="WP_051560622.1">
    <property type="nucleotide sequence ID" value="NZ_CAWLTM010000111.1"/>
</dbReference>
<sequence>MSNFNFGPVIPLGSVFPPGSTINHGNGWTTTTTPVFPGVPGGGHSITHYTGIYNKPTQPPTYNWTPPINRPWGQPGTPYKDVDHYFRENDLEVIDKKLTNVTKELEDSEKNVSYDFDDSLLKAEMLLVILNKLASENSSEALKTNVVDFKLLIEQKNNLKKYIENQESFRQEKIKDLAIKKMSFNGRNMGNFLKYANSNRKDIFTLAFIESAKAVLGYQGDWTGVWNEYVVAPAMDLYNAKHELINVLNKITPAKEEIKTNTKKLLTTDNSMSGLGMFFHFTGKSGRELTLSEIGVHDRIRVLMQKPGAFGRTEGSIQSRFISQIQNGERIDFKNGYDFAKESKIPGIDPLWAIGGATISGNLINIKAENSGDKYNISGVINYKLYDNFTDPYDTFNWKTEDINWGGEPFEITGEWKENVNFQIDKNIYENKIKPLIQQNKQ</sequence>
<accession>A0A022PLD4</accession>
<dbReference type="EMBL" id="JFGV01000004">
    <property type="protein sequence ID" value="EYU16912.1"/>
    <property type="molecule type" value="Genomic_DNA"/>
</dbReference>
<proteinExistence type="predicted"/>
<keyword evidence="2" id="KW-1185">Reference proteome</keyword>
<organism evidence="1 2">
    <name type="scientific">Photorhabdus aegyptia</name>
    <dbReference type="NCBI Taxonomy" id="2805098"/>
    <lineage>
        <taxon>Bacteria</taxon>
        <taxon>Pseudomonadati</taxon>
        <taxon>Pseudomonadota</taxon>
        <taxon>Gammaproteobacteria</taxon>
        <taxon>Enterobacterales</taxon>
        <taxon>Morganellaceae</taxon>
        <taxon>Photorhabdus</taxon>
    </lineage>
</organism>
<evidence type="ECO:0000313" key="2">
    <source>
        <dbReference type="Proteomes" id="UP000023464"/>
    </source>
</evidence>
<gene>
    <name evidence="1" type="ORF">BA1DRAFT_00425</name>
</gene>
<evidence type="ECO:0000313" key="1">
    <source>
        <dbReference type="EMBL" id="EYU16912.1"/>
    </source>
</evidence>
<dbReference type="Proteomes" id="UP000023464">
    <property type="component" value="Unassembled WGS sequence"/>
</dbReference>
<protein>
    <submittedName>
        <fullName evidence="1">Uncharacterized protein</fullName>
    </submittedName>
</protein>